<gene>
    <name evidence="4" type="primary">LOC100182023</name>
</gene>
<proteinExistence type="predicted"/>
<keyword evidence="2" id="KW-0472">Membrane</keyword>
<dbReference type="PANTHER" id="PTHR22803">
    <property type="entry name" value="MANNOSE, PHOSPHOLIPASE, LECTIN RECEPTOR RELATED"/>
    <property type="match status" value="1"/>
</dbReference>
<sequence length="226" mass="25457">MKCAVSHHAVYCHHAGLTYAVRSQESTDLNIGKTLMAFYIGMNRINSSSTGFQWNDGTMVTSGYTNWRSGKPNNAGGNENCVVLPYKIGLSLHGKWNDLTCSWNGRYICERRLEKDTTTQQQTTTDTQSTDKTPTDTQRAFTTTTNNDPLEQMKTCEFSTIHVVMFSLGSIVGTSVVFIIGIWIYCKKRINHDVTAPPPPKQELYLEPIPHDINDGYTLHLNRTNR</sequence>
<evidence type="ECO:0000313" key="5">
    <source>
        <dbReference type="Proteomes" id="UP000008144"/>
    </source>
</evidence>
<keyword evidence="2" id="KW-1133">Transmembrane helix</keyword>
<feature type="transmembrane region" description="Helical" evidence="2">
    <location>
        <begin position="163"/>
        <end position="186"/>
    </location>
</feature>
<dbReference type="Ensembl" id="ENSCINT00000020989.3">
    <property type="protein sequence ID" value="ENSCINP00000020989.3"/>
    <property type="gene ID" value="ENSCING00000017290.2"/>
</dbReference>
<dbReference type="PROSITE" id="PS50041">
    <property type="entry name" value="C_TYPE_LECTIN_2"/>
    <property type="match status" value="1"/>
</dbReference>
<evidence type="ECO:0000256" key="2">
    <source>
        <dbReference type="SAM" id="Phobius"/>
    </source>
</evidence>
<reference evidence="5" key="1">
    <citation type="journal article" date="2002" name="Science">
        <title>The draft genome of Ciona intestinalis: insights into chordate and vertebrate origins.</title>
        <authorList>
            <person name="Dehal P."/>
            <person name="Satou Y."/>
            <person name="Campbell R.K."/>
            <person name="Chapman J."/>
            <person name="Degnan B."/>
            <person name="De Tomaso A."/>
            <person name="Davidson B."/>
            <person name="Di Gregorio A."/>
            <person name="Gelpke M."/>
            <person name="Goodstein D.M."/>
            <person name="Harafuji N."/>
            <person name="Hastings K.E."/>
            <person name="Ho I."/>
            <person name="Hotta K."/>
            <person name="Huang W."/>
            <person name="Kawashima T."/>
            <person name="Lemaire P."/>
            <person name="Martinez D."/>
            <person name="Meinertzhagen I.A."/>
            <person name="Necula S."/>
            <person name="Nonaka M."/>
            <person name="Putnam N."/>
            <person name="Rash S."/>
            <person name="Saiga H."/>
            <person name="Satake M."/>
            <person name="Terry A."/>
            <person name="Yamada L."/>
            <person name="Wang H.G."/>
            <person name="Awazu S."/>
            <person name="Azumi K."/>
            <person name="Boore J."/>
            <person name="Branno M."/>
            <person name="Chin-Bow S."/>
            <person name="DeSantis R."/>
            <person name="Doyle S."/>
            <person name="Francino P."/>
            <person name="Keys D.N."/>
            <person name="Haga S."/>
            <person name="Hayashi H."/>
            <person name="Hino K."/>
            <person name="Imai K.S."/>
            <person name="Inaba K."/>
            <person name="Kano S."/>
            <person name="Kobayashi K."/>
            <person name="Kobayashi M."/>
            <person name="Lee B.I."/>
            <person name="Makabe K.W."/>
            <person name="Manohar C."/>
            <person name="Matassi G."/>
            <person name="Medina M."/>
            <person name="Mochizuki Y."/>
            <person name="Mount S."/>
            <person name="Morishita T."/>
            <person name="Miura S."/>
            <person name="Nakayama A."/>
            <person name="Nishizaka S."/>
            <person name="Nomoto H."/>
            <person name="Ohta F."/>
            <person name="Oishi K."/>
            <person name="Rigoutsos I."/>
            <person name="Sano M."/>
            <person name="Sasaki A."/>
            <person name="Sasakura Y."/>
            <person name="Shoguchi E."/>
            <person name="Shin-i T."/>
            <person name="Spagnuolo A."/>
            <person name="Stainier D."/>
            <person name="Suzuki M.M."/>
            <person name="Tassy O."/>
            <person name="Takatori N."/>
            <person name="Tokuoka M."/>
            <person name="Yagi K."/>
            <person name="Yoshizaki F."/>
            <person name="Wada S."/>
            <person name="Zhang C."/>
            <person name="Hyatt P.D."/>
            <person name="Larimer F."/>
            <person name="Detter C."/>
            <person name="Doggett N."/>
            <person name="Glavina T."/>
            <person name="Hawkins T."/>
            <person name="Richardson P."/>
            <person name="Lucas S."/>
            <person name="Kohara Y."/>
            <person name="Levine M."/>
            <person name="Satoh N."/>
            <person name="Rokhsar D.S."/>
        </authorList>
    </citation>
    <scope>NUCLEOTIDE SEQUENCE [LARGE SCALE GENOMIC DNA]</scope>
</reference>
<protein>
    <submittedName>
        <fullName evidence="4">Low affinity immunoglobulin epsilon Fc receptor-like</fullName>
    </submittedName>
</protein>
<evidence type="ECO:0000259" key="3">
    <source>
        <dbReference type="PROSITE" id="PS50041"/>
    </source>
</evidence>
<dbReference type="Proteomes" id="UP000008144">
    <property type="component" value="Unassembled WGS sequence"/>
</dbReference>
<dbReference type="Gene3D" id="3.10.100.10">
    <property type="entry name" value="Mannose-Binding Protein A, subunit A"/>
    <property type="match status" value="1"/>
</dbReference>
<reference evidence="4" key="3">
    <citation type="submission" date="2025-09" db="UniProtKB">
        <authorList>
            <consortium name="Ensembl"/>
        </authorList>
    </citation>
    <scope>IDENTIFICATION</scope>
</reference>
<dbReference type="SUPFAM" id="SSF56436">
    <property type="entry name" value="C-type lectin-like"/>
    <property type="match status" value="1"/>
</dbReference>
<reference evidence="4" key="2">
    <citation type="submission" date="2025-08" db="UniProtKB">
        <authorList>
            <consortium name="Ensembl"/>
        </authorList>
    </citation>
    <scope>IDENTIFICATION</scope>
</reference>
<evidence type="ECO:0000313" key="4">
    <source>
        <dbReference type="Ensembl" id="ENSCINP00000020989.3"/>
    </source>
</evidence>
<dbReference type="InterPro" id="IPR016186">
    <property type="entry name" value="C-type_lectin-like/link_sf"/>
</dbReference>
<keyword evidence="2" id="KW-0812">Transmembrane</keyword>
<feature type="domain" description="C-type lectin" evidence="3">
    <location>
        <begin position="11"/>
        <end position="110"/>
    </location>
</feature>
<accession>F6Z4L4</accession>
<dbReference type="GeneTree" id="ENSGT00940000163911"/>
<evidence type="ECO:0000256" key="1">
    <source>
        <dbReference type="SAM" id="MobiDB-lite"/>
    </source>
</evidence>
<keyword evidence="5" id="KW-1185">Reference proteome</keyword>
<organism evidence="4 5">
    <name type="scientific">Ciona intestinalis</name>
    <name type="common">Transparent sea squirt</name>
    <name type="synonym">Ascidia intestinalis</name>
    <dbReference type="NCBI Taxonomy" id="7719"/>
    <lineage>
        <taxon>Eukaryota</taxon>
        <taxon>Metazoa</taxon>
        <taxon>Chordata</taxon>
        <taxon>Tunicata</taxon>
        <taxon>Ascidiacea</taxon>
        <taxon>Phlebobranchia</taxon>
        <taxon>Cionidae</taxon>
        <taxon>Ciona</taxon>
    </lineage>
</organism>
<feature type="region of interest" description="Disordered" evidence="1">
    <location>
        <begin position="115"/>
        <end position="143"/>
    </location>
</feature>
<dbReference type="InterPro" id="IPR050111">
    <property type="entry name" value="C-type_lectin/snaclec_domain"/>
</dbReference>
<name>F6Z4L4_CIOIN</name>
<dbReference type="AlphaFoldDB" id="F6Z4L4"/>
<dbReference type="HOGENOM" id="CLU_1224384_0_0_1"/>
<dbReference type="InParanoid" id="F6Z4L4"/>
<dbReference type="InterPro" id="IPR001304">
    <property type="entry name" value="C-type_lectin-like"/>
</dbReference>
<dbReference type="InterPro" id="IPR016187">
    <property type="entry name" value="CTDL_fold"/>
</dbReference>
<dbReference type="Pfam" id="PF00059">
    <property type="entry name" value="Lectin_C"/>
    <property type="match status" value="1"/>
</dbReference>
<feature type="compositionally biased region" description="Low complexity" evidence="1">
    <location>
        <begin position="118"/>
        <end position="138"/>
    </location>
</feature>